<reference evidence="1" key="2">
    <citation type="submission" date="2011-10" db="EMBL/GenBank/DDBJ databases">
        <title>The Genome Sequence of Granulicatella elegans ATCC 700633.</title>
        <authorList>
            <consortium name="The Broad Institute Genome Sequencing Platform"/>
            <consortium name="The Broad Institute Genome Sequencing Center for Infectious Disease"/>
            <person name="Earl A."/>
            <person name="Ward D."/>
            <person name="Feldgarden M."/>
            <person name="Gevers D."/>
            <person name="Sibley C.D."/>
            <person name="Field T.R."/>
            <person name="Grinwis M."/>
            <person name="Eshaghurshan C.S."/>
            <person name="Surette M.G."/>
            <person name="Young S.K."/>
            <person name="Zeng Q."/>
            <person name="Gargeya S."/>
            <person name="Fitzgerald M."/>
            <person name="Haas B."/>
            <person name="Abouelleil A."/>
            <person name="Alvarado L."/>
            <person name="Arachchi H.M."/>
            <person name="Berlin A."/>
            <person name="Brown A."/>
            <person name="Chapman S.B."/>
            <person name="Chen Z."/>
            <person name="Dunbar C."/>
            <person name="Freedman E."/>
            <person name="Gearin G."/>
            <person name="Goldberg J."/>
            <person name="Griggs A."/>
            <person name="Gujja S."/>
            <person name="Heiman D."/>
            <person name="Howarth C."/>
            <person name="Larson L."/>
            <person name="Lui A."/>
            <person name="MacDonald P.J.P."/>
            <person name="Montmayeur A."/>
            <person name="Murphy C."/>
            <person name="Neiman D."/>
            <person name="Pearson M."/>
            <person name="Priest M."/>
            <person name="Roberts A."/>
            <person name="Saif S."/>
            <person name="Shea T."/>
            <person name="Shenoy N."/>
            <person name="Sisk P."/>
            <person name="Stolte C."/>
            <person name="Sykes S."/>
            <person name="Wortman J."/>
            <person name="Nusbaum C."/>
            <person name="Birren B."/>
        </authorList>
    </citation>
    <scope>NUCLEOTIDE SEQUENCE [LARGE SCALE GENOMIC DNA]</scope>
    <source>
        <strain evidence="1">ATCC 700633</strain>
    </source>
</reference>
<gene>
    <name evidence="1" type="ORF">HMPREF0446_01483</name>
</gene>
<dbReference type="RefSeq" id="WP_006703759.1">
    <property type="nucleotide sequence ID" value="NZ_KI391971.1"/>
</dbReference>
<dbReference type="SUPFAM" id="SSF53756">
    <property type="entry name" value="UDP-Glycosyltransferase/glycogen phosphorylase"/>
    <property type="match status" value="1"/>
</dbReference>
<sequence>MRVFTIKEGVPISIYGFESSQLARQNLMQSLGVEHQFVLTNLSNIVPNFVEQLEELGFKNFYHVIFDLSDLARVQPCVSDNFLSTLEGVKKVEYTKEGYVGLVHYEDGTVECYTSQLLYRLDDKQNTFTLFGSKGIILEGDISENYHAYRFIETGETYSQWQLVSYYLAKNSTPQDKFVIDMVNEYPLQLRKFFQNTGRELIAFTHYNILAPFMKFVLQNWCTNIVASPVLEERLGSDVVKFLPPVYMDEVREETYETVTDWCIVGNMTVIKKCELAIAAFRQVPASRLTIYGTLPEGITKEQLPENVTYAGFVTTVPYEKHQGYLSCSYSECFANSAVEASAKGLVCLLSHTDLAHAYYGKICPNTKTFRSLHELVETIRAFQQKGEYSSSIFAKNYTKETVAEMYRQVLVY</sequence>
<protein>
    <recommendedName>
        <fullName evidence="3">Glycosyl transferase family 1 domain-containing protein</fullName>
    </recommendedName>
</protein>
<dbReference type="STRING" id="626369.HMPREF0446_01483"/>
<dbReference type="Gene3D" id="3.40.50.2000">
    <property type="entry name" value="Glycogen Phosphorylase B"/>
    <property type="match status" value="1"/>
</dbReference>
<reference evidence="1" key="1">
    <citation type="submission" date="2009-09" db="EMBL/GenBank/DDBJ databases">
        <authorList>
            <consortium name="The Broad Institute Genome Sequencing Platform"/>
            <person name="Ward D."/>
            <person name="Feldgarden M."/>
            <person name="Earl A."/>
            <person name="Young S.K."/>
            <person name="Zeng Q."/>
            <person name="Koehrsen M."/>
            <person name="Alvarado L."/>
            <person name="Berlin A."/>
            <person name="Bochicchio J."/>
            <person name="Borenstein D."/>
            <person name="Chapman S.B."/>
            <person name="Chen Z."/>
            <person name="Engels R."/>
            <person name="Freedman E."/>
            <person name="Gellesch M."/>
            <person name="Goldberg J."/>
            <person name="Griggs A."/>
            <person name="Gujja S."/>
            <person name="Heilman E."/>
            <person name="Heiman D."/>
            <person name="Hepburn T."/>
            <person name="Howarth C."/>
            <person name="Jen D."/>
            <person name="Larson L."/>
            <person name="Lewis B."/>
            <person name="Mehta T."/>
            <person name="Park D."/>
            <person name="Pearson M."/>
            <person name="Roberts A."/>
            <person name="Saif S."/>
            <person name="Shea T."/>
            <person name="Shenoy N."/>
            <person name="Sisk P."/>
            <person name="Stolte C."/>
            <person name="Sykes S."/>
            <person name="Thomson T."/>
            <person name="Walk T."/>
            <person name="White J."/>
            <person name="Yandava C."/>
            <person name="Sibley C.D."/>
            <person name="Field T.R."/>
            <person name="Grinwis M."/>
            <person name="Eshaghurshan C.S."/>
            <person name="Surette M.G."/>
            <person name="Haas B."/>
            <person name="Nusbaum C."/>
            <person name="Birren B."/>
        </authorList>
    </citation>
    <scope>NUCLEOTIDE SEQUENCE [LARGE SCALE GENOMIC DNA]</scope>
    <source>
        <strain evidence="1">ATCC 700633</strain>
    </source>
</reference>
<dbReference type="EMBL" id="ACRF02000002">
    <property type="protein sequence ID" value="EEW92413.1"/>
    <property type="molecule type" value="Genomic_DNA"/>
</dbReference>
<dbReference type="AlphaFoldDB" id="D0BNE8"/>
<evidence type="ECO:0008006" key="3">
    <source>
        <dbReference type="Google" id="ProtNLM"/>
    </source>
</evidence>
<organism evidence="1 2">
    <name type="scientific">Granulicatella elegans ATCC 700633</name>
    <dbReference type="NCBI Taxonomy" id="626369"/>
    <lineage>
        <taxon>Bacteria</taxon>
        <taxon>Bacillati</taxon>
        <taxon>Bacillota</taxon>
        <taxon>Bacilli</taxon>
        <taxon>Lactobacillales</taxon>
        <taxon>Carnobacteriaceae</taxon>
        <taxon>Granulicatella</taxon>
    </lineage>
</organism>
<evidence type="ECO:0000313" key="1">
    <source>
        <dbReference type="EMBL" id="EEW92413.1"/>
    </source>
</evidence>
<dbReference type="HOGENOM" id="CLU_617869_0_0_9"/>
<proteinExistence type="predicted"/>
<keyword evidence="2" id="KW-1185">Reference proteome</keyword>
<accession>D0BNE8</accession>
<name>D0BNE8_9LACT</name>
<evidence type="ECO:0000313" key="2">
    <source>
        <dbReference type="Proteomes" id="UP000002939"/>
    </source>
</evidence>
<comment type="caution">
    <text evidence="1">The sequence shown here is derived from an EMBL/GenBank/DDBJ whole genome shotgun (WGS) entry which is preliminary data.</text>
</comment>
<dbReference type="eggNOG" id="ENOG502ZBFA">
    <property type="taxonomic scope" value="Bacteria"/>
</dbReference>
<dbReference type="Proteomes" id="UP000002939">
    <property type="component" value="Unassembled WGS sequence"/>
</dbReference>